<name>A0AAV7GE45_DENCH</name>
<evidence type="ECO:0000313" key="1">
    <source>
        <dbReference type="EMBL" id="KAH0453678.1"/>
    </source>
</evidence>
<accession>A0AAV7GE45</accession>
<reference evidence="1 2" key="1">
    <citation type="journal article" date="2021" name="Hortic Res">
        <title>Chromosome-scale assembly of the Dendrobium chrysotoxum genome enhances the understanding of orchid evolution.</title>
        <authorList>
            <person name="Zhang Y."/>
            <person name="Zhang G.Q."/>
            <person name="Zhang D."/>
            <person name="Liu X.D."/>
            <person name="Xu X.Y."/>
            <person name="Sun W.H."/>
            <person name="Yu X."/>
            <person name="Zhu X."/>
            <person name="Wang Z.W."/>
            <person name="Zhao X."/>
            <person name="Zhong W.Y."/>
            <person name="Chen H."/>
            <person name="Yin W.L."/>
            <person name="Huang T."/>
            <person name="Niu S.C."/>
            <person name="Liu Z.J."/>
        </authorList>
    </citation>
    <scope>NUCLEOTIDE SEQUENCE [LARGE SCALE GENOMIC DNA]</scope>
    <source>
        <strain evidence="1">Lindl</strain>
    </source>
</reference>
<organism evidence="1 2">
    <name type="scientific">Dendrobium chrysotoxum</name>
    <name type="common">Orchid</name>
    <dbReference type="NCBI Taxonomy" id="161865"/>
    <lineage>
        <taxon>Eukaryota</taxon>
        <taxon>Viridiplantae</taxon>
        <taxon>Streptophyta</taxon>
        <taxon>Embryophyta</taxon>
        <taxon>Tracheophyta</taxon>
        <taxon>Spermatophyta</taxon>
        <taxon>Magnoliopsida</taxon>
        <taxon>Liliopsida</taxon>
        <taxon>Asparagales</taxon>
        <taxon>Orchidaceae</taxon>
        <taxon>Epidendroideae</taxon>
        <taxon>Malaxideae</taxon>
        <taxon>Dendrobiinae</taxon>
        <taxon>Dendrobium</taxon>
    </lineage>
</organism>
<dbReference type="Proteomes" id="UP000775213">
    <property type="component" value="Unassembled WGS sequence"/>
</dbReference>
<proteinExistence type="predicted"/>
<gene>
    <name evidence="1" type="ORF">IEQ34_018002</name>
</gene>
<comment type="caution">
    <text evidence="1">The sequence shown here is derived from an EMBL/GenBank/DDBJ whole genome shotgun (WGS) entry which is preliminary data.</text>
</comment>
<protein>
    <submittedName>
        <fullName evidence="1">Uncharacterized protein</fullName>
    </submittedName>
</protein>
<keyword evidence="2" id="KW-1185">Reference proteome</keyword>
<sequence length="148" mass="17020">MAPESWLFDRFSEMRTGKVPIEEGISPTSWLLLRFRSVRYRRLEIPGGIEPDIWLPPRDKTASWEKPLRLAGIGPERRLLFALKTIRFLAVEGRLPMKWLFWISSRVRFHGSTFGRVPESELSPIITVVKFTAAVQIPAGSSPEKLFL</sequence>
<dbReference type="AlphaFoldDB" id="A0AAV7GE45"/>
<dbReference type="EMBL" id="JAGFBR010000016">
    <property type="protein sequence ID" value="KAH0453678.1"/>
    <property type="molecule type" value="Genomic_DNA"/>
</dbReference>
<evidence type="ECO:0000313" key="2">
    <source>
        <dbReference type="Proteomes" id="UP000775213"/>
    </source>
</evidence>